<proteinExistence type="predicted"/>
<dbReference type="Proteomes" id="UP000030661">
    <property type="component" value="Unassembled WGS sequence"/>
</dbReference>
<keyword evidence="1" id="KW-0812">Transmembrane</keyword>
<feature type="transmembrane region" description="Helical" evidence="1">
    <location>
        <begin position="273"/>
        <end position="291"/>
    </location>
</feature>
<evidence type="ECO:0000313" key="3">
    <source>
        <dbReference type="Proteomes" id="UP000030661"/>
    </source>
</evidence>
<keyword evidence="1" id="KW-0472">Membrane</keyword>
<dbReference type="EMBL" id="DF820466">
    <property type="protein sequence ID" value="GAK57756.1"/>
    <property type="molecule type" value="Genomic_DNA"/>
</dbReference>
<feature type="transmembrane region" description="Helical" evidence="1">
    <location>
        <begin position="207"/>
        <end position="227"/>
    </location>
</feature>
<evidence type="ECO:0000256" key="1">
    <source>
        <dbReference type="SAM" id="Phobius"/>
    </source>
</evidence>
<dbReference type="STRING" id="1499967.U27_04723"/>
<organism evidence="2">
    <name type="scientific">Vecturithrix granuli</name>
    <dbReference type="NCBI Taxonomy" id="1499967"/>
    <lineage>
        <taxon>Bacteria</taxon>
        <taxon>Candidatus Moduliflexota</taxon>
        <taxon>Candidatus Vecturitrichia</taxon>
        <taxon>Candidatus Vecturitrichales</taxon>
        <taxon>Candidatus Vecturitrichaceae</taxon>
        <taxon>Candidatus Vecturithrix</taxon>
    </lineage>
</organism>
<gene>
    <name evidence="2" type="ORF">U27_04723</name>
</gene>
<keyword evidence="1" id="KW-1133">Transmembrane helix</keyword>
<keyword evidence="3" id="KW-1185">Reference proteome</keyword>
<dbReference type="AlphaFoldDB" id="A0A081BZK1"/>
<dbReference type="HOGENOM" id="CLU_843748_0_0_0"/>
<protein>
    <submittedName>
        <fullName evidence="2">Uncharacterized protein</fullName>
    </submittedName>
</protein>
<reference evidence="2" key="1">
    <citation type="journal article" date="2015" name="PeerJ">
        <title>First genomic representation of candidate bacterial phylum KSB3 points to enhanced environmental sensing as a trigger of wastewater bulking.</title>
        <authorList>
            <person name="Sekiguchi Y."/>
            <person name="Ohashi A."/>
            <person name="Parks D.H."/>
            <person name="Yamauchi T."/>
            <person name="Tyson G.W."/>
            <person name="Hugenholtz P."/>
        </authorList>
    </citation>
    <scope>NUCLEOTIDE SEQUENCE [LARGE SCALE GENOMIC DNA]</scope>
</reference>
<name>A0A081BZK1_VECG1</name>
<feature type="transmembrane region" description="Helical" evidence="1">
    <location>
        <begin position="297"/>
        <end position="316"/>
    </location>
</feature>
<evidence type="ECO:0000313" key="2">
    <source>
        <dbReference type="EMBL" id="GAK57756.1"/>
    </source>
</evidence>
<accession>A0A081BZK1</accession>
<sequence length="329" mass="37859">MRRIVMIAMLIISLFWCFWQTSINASTKVEQDSIFIEDEEYHFSLRIPKNWEFEQAKESNSLWRLSATPPDKKLQVAIYSIRVGDDIDLQKLEEQDHKLFEHLGEVYEKNQFTKALFKKWKIGLIGEIFLDVIEVEKRYKPGRTGLYGLARFTTSGTYGYIMLAYSATNEFSQAIPIFDSFQENVSMLANFKNKWAAIREKGIFSSVFGWIGGIIAVLVIIGILYLIGTSGKMVREGIEIKKVLKKARIEVKQKGGTLTPKYHEFKKKANKKIIIPILIWAIVYGIIFFFVPVKVFLVLLGALIVPILGFFGIFFVPSDAPEDYFPDMF</sequence>